<evidence type="ECO:0000313" key="2">
    <source>
        <dbReference type="EMBL" id="AFZ22661.1"/>
    </source>
</evidence>
<evidence type="ECO:0000313" key="3">
    <source>
        <dbReference type="Proteomes" id="UP000010475"/>
    </source>
</evidence>
<dbReference type="HOGENOM" id="CLU_2914814_0_0_3"/>
<dbReference type="InterPro" id="IPR017441">
    <property type="entry name" value="Protein_kinase_ATP_BS"/>
</dbReference>
<dbReference type="eggNOG" id="COG0515">
    <property type="taxonomic scope" value="Bacteria"/>
</dbReference>
<organism evidence="2 3">
    <name type="scientific">Cylindrospermum stagnale PCC 7417</name>
    <dbReference type="NCBI Taxonomy" id="56107"/>
    <lineage>
        <taxon>Bacteria</taxon>
        <taxon>Bacillati</taxon>
        <taxon>Cyanobacteriota</taxon>
        <taxon>Cyanophyceae</taxon>
        <taxon>Nostocales</taxon>
        <taxon>Nostocaceae</taxon>
        <taxon>Cylindrospermum</taxon>
    </lineage>
</organism>
<proteinExistence type="predicted"/>
<dbReference type="InterPro" id="IPR011009">
    <property type="entry name" value="Kinase-like_dom_sf"/>
</dbReference>
<dbReference type="AlphaFoldDB" id="K9WSB1"/>
<dbReference type="PROSITE" id="PS00107">
    <property type="entry name" value="PROTEIN_KINASE_ATP"/>
    <property type="match status" value="1"/>
</dbReference>
<keyword evidence="1" id="KW-0547">Nucleotide-binding</keyword>
<feature type="binding site" evidence="1">
    <location>
        <position position="41"/>
    </location>
    <ligand>
        <name>ATP</name>
        <dbReference type="ChEBI" id="CHEBI:30616"/>
    </ligand>
</feature>
<reference evidence="2 3" key="1">
    <citation type="submission" date="2012-06" db="EMBL/GenBank/DDBJ databases">
        <title>Finished chromosome of genome of Cylindrospermum stagnale PCC 7417.</title>
        <authorList>
            <consortium name="US DOE Joint Genome Institute"/>
            <person name="Gugger M."/>
            <person name="Coursin T."/>
            <person name="Rippka R."/>
            <person name="Tandeau De Marsac N."/>
            <person name="Huntemann M."/>
            <person name="Wei C.-L."/>
            <person name="Han J."/>
            <person name="Detter J.C."/>
            <person name="Han C."/>
            <person name="Tapia R."/>
            <person name="Chen A."/>
            <person name="Kyrpides N."/>
            <person name="Mavromatis K."/>
            <person name="Markowitz V."/>
            <person name="Szeto E."/>
            <person name="Ivanova N."/>
            <person name="Pagani I."/>
            <person name="Pati A."/>
            <person name="Goodwin L."/>
            <person name="Nordberg H.P."/>
            <person name="Cantor M.N."/>
            <person name="Hua S.X."/>
            <person name="Woyke T."/>
            <person name="Kerfeld C.A."/>
        </authorList>
    </citation>
    <scope>NUCLEOTIDE SEQUENCE [LARGE SCALE GENOMIC DNA]</scope>
    <source>
        <strain evidence="2 3">PCC 7417</strain>
    </source>
</reference>
<dbReference type="SUPFAM" id="SSF56112">
    <property type="entry name" value="Protein kinase-like (PK-like)"/>
    <property type="match status" value="1"/>
</dbReference>
<evidence type="ECO:0000256" key="1">
    <source>
        <dbReference type="PROSITE-ProRule" id="PRU10141"/>
    </source>
</evidence>
<dbReference type="Proteomes" id="UP000010475">
    <property type="component" value="Chromosome"/>
</dbReference>
<dbReference type="STRING" id="56107.Cylst_0298"/>
<dbReference type="Gene3D" id="3.30.200.20">
    <property type="entry name" value="Phosphorylase Kinase, domain 1"/>
    <property type="match status" value="1"/>
</dbReference>
<dbReference type="GO" id="GO:0005524">
    <property type="term" value="F:ATP binding"/>
    <property type="evidence" value="ECO:0007669"/>
    <property type="project" value="UniProtKB-UniRule"/>
</dbReference>
<keyword evidence="3" id="KW-1185">Reference proteome</keyword>
<dbReference type="KEGG" id="csg:Cylst_0298"/>
<name>K9WSB1_9NOST</name>
<gene>
    <name evidence="2" type="ORF">Cylst_0298</name>
</gene>
<protein>
    <recommendedName>
        <fullName evidence="4">Protein kinase domain-containing protein</fullName>
    </recommendedName>
</protein>
<dbReference type="EMBL" id="CP003642">
    <property type="protein sequence ID" value="AFZ22661.1"/>
    <property type="molecule type" value="Genomic_DNA"/>
</dbReference>
<evidence type="ECO:0008006" key="4">
    <source>
        <dbReference type="Google" id="ProtNLM"/>
    </source>
</evidence>
<accession>K9WSB1</accession>
<sequence length="61" mass="6971">MFGRNIDRHYQIIKQIGQGGFGTTFLAKDTKRPRNHHCVVKQLTPASKDPATLRGCLKSFW</sequence>
<keyword evidence="1" id="KW-0067">ATP-binding</keyword>